<feature type="region of interest" description="Disordered" evidence="1">
    <location>
        <begin position="126"/>
        <end position="148"/>
    </location>
</feature>
<accession>A0A8K1GN73</accession>
<dbReference type="AlphaFoldDB" id="A0A8K1GN73"/>
<keyword evidence="3" id="KW-1185">Reference proteome</keyword>
<dbReference type="Proteomes" id="UP000796761">
    <property type="component" value="Unassembled WGS sequence"/>
</dbReference>
<dbReference type="EMBL" id="SWJQ01000133">
    <property type="protein sequence ID" value="TRZ21098.1"/>
    <property type="molecule type" value="Genomic_DNA"/>
</dbReference>
<name>A0A8K1GN73_9PASS</name>
<feature type="compositionally biased region" description="Polar residues" evidence="1">
    <location>
        <begin position="135"/>
        <end position="148"/>
    </location>
</feature>
<evidence type="ECO:0000313" key="2">
    <source>
        <dbReference type="EMBL" id="TRZ21098.1"/>
    </source>
</evidence>
<proteinExistence type="predicted"/>
<comment type="caution">
    <text evidence="2">The sequence shown here is derived from an EMBL/GenBank/DDBJ whole genome shotgun (WGS) entry which is preliminary data.</text>
</comment>
<sequence length="234" mass="25302">MNKLPGVAAVVITSGPTRGEHISRCSLFQYSSLGTAMTVKCKPTGKGFGAKYCNDMEPDGDLHLPSQALDPAGTWPPKAALLETVQSLEDAVTSDVEGAKAGEGESAMKKRVVRLDLAIVDDSWTGEEKAGSKQHFPQEQRGQTLQDSEAQWTVGRTRNYGPKLQYKRDLGFMFRYPGGVAPEEAAGESLEGQVLVDAFPELDEGVSDHKGEQHVWLELAGLELGHSIFLCISI</sequence>
<reference evidence="2" key="1">
    <citation type="submission" date="2019-04" db="EMBL/GenBank/DDBJ databases">
        <title>Genome assembly of Zosterops borbonicus 15179.</title>
        <authorList>
            <person name="Leroy T."/>
            <person name="Anselmetti Y."/>
            <person name="Tilak M.-K."/>
            <person name="Nabholz B."/>
        </authorList>
    </citation>
    <scope>NUCLEOTIDE SEQUENCE</scope>
    <source>
        <strain evidence="2">HGM_15179</strain>
        <tissue evidence="2">Muscle</tissue>
    </source>
</reference>
<gene>
    <name evidence="2" type="ORF">HGM15179_006033</name>
</gene>
<protein>
    <submittedName>
        <fullName evidence="2">Uncharacterized protein</fullName>
    </submittedName>
</protein>
<evidence type="ECO:0000256" key="1">
    <source>
        <dbReference type="SAM" id="MobiDB-lite"/>
    </source>
</evidence>
<organism evidence="2 3">
    <name type="scientific">Zosterops borbonicus</name>
    <dbReference type="NCBI Taxonomy" id="364589"/>
    <lineage>
        <taxon>Eukaryota</taxon>
        <taxon>Metazoa</taxon>
        <taxon>Chordata</taxon>
        <taxon>Craniata</taxon>
        <taxon>Vertebrata</taxon>
        <taxon>Euteleostomi</taxon>
        <taxon>Archelosauria</taxon>
        <taxon>Archosauria</taxon>
        <taxon>Dinosauria</taxon>
        <taxon>Saurischia</taxon>
        <taxon>Theropoda</taxon>
        <taxon>Coelurosauria</taxon>
        <taxon>Aves</taxon>
        <taxon>Neognathae</taxon>
        <taxon>Neoaves</taxon>
        <taxon>Telluraves</taxon>
        <taxon>Australaves</taxon>
        <taxon>Passeriformes</taxon>
        <taxon>Sylvioidea</taxon>
        <taxon>Zosteropidae</taxon>
        <taxon>Zosterops</taxon>
    </lineage>
</organism>
<evidence type="ECO:0000313" key="3">
    <source>
        <dbReference type="Proteomes" id="UP000796761"/>
    </source>
</evidence>